<protein>
    <recommendedName>
        <fullName evidence="3">BTB domain-containing protein</fullName>
    </recommendedName>
</protein>
<dbReference type="CDD" id="cd18316">
    <property type="entry name" value="BTB_POZ_KCTD-like"/>
    <property type="match status" value="1"/>
</dbReference>
<dbReference type="AlphaFoldDB" id="A0A6U0IW13"/>
<feature type="domain" description="BTB" evidence="3">
    <location>
        <begin position="83"/>
        <end position="154"/>
    </location>
</feature>
<evidence type="ECO:0000256" key="2">
    <source>
        <dbReference type="SAM" id="MobiDB-lite"/>
    </source>
</evidence>
<proteinExistence type="predicted"/>
<dbReference type="EMBL" id="HBGL01010321">
    <property type="protein sequence ID" value="CAD9300471.1"/>
    <property type="molecule type" value="Transcribed_RNA"/>
</dbReference>
<dbReference type="PANTHER" id="PTHR14499:SF136">
    <property type="entry name" value="GH08630P"/>
    <property type="match status" value="1"/>
</dbReference>
<dbReference type="PROSITE" id="PS50097">
    <property type="entry name" value="BTB"/>
    <property type="match status" value="1"/>
</dbReference>
<dbReference type="Gene3D" id="2.60.120.920">
    <property type="match status" value="1"/>
</dbReference>
<dbReference type="GO" id="GO:0051260">
    <property type="term" value="P:protein homooligomerization"/>
    <property type="evidence" value="ECO:0007669"/>
    <property type="project" value="InterPro"/>
</dbReference>
<feature type="region of interest" description="Disordered" evidence="2">
    <location>
        <begin position="206"/>
        <end position="261"/>
    </location>
</feature>
<keyword evidence="1" id="KW-0175">Coiled coil</keyword>
<dbReference type="SUPFAM" id="SSF49899">
    <property type="entry name" value="Concanavalin A-like lectins/glucanases"/>
    <property type="match status" value="1"/>
</dbReference>
<dbReference type="InterPro" id="IPR003131">
    <property type="entry name" value="T1-type_BTB"/>
</dbReference>
<dbReference type="PANTHER" id="PTHR14499">
    <property type="entry name" value="POTASSIUM CHANNEL TETRAMERIZATION DOMAIN-CONTAINING"/>
    <property type="match status" value="1"/>
</dbReference>
<dbReference type="SMART" id="SM00225">
    <property type="entry name" value="BTB"/>
    <property type="match status" value="1"/>
</dbReference>
<dbReference type="InterPro" id="IPR013320">
    <property type="entry name" value="ConA-like_dom_sf"/>
</dbReference>
<dbReference type="InterPro" id="IPR011333">
    <property type="entry name" value="SKP1/BTB/POZ_sf"/>
</dbReference>
<dbReference type="InterPro" id="IPR000210">
    <property type="entry name" value="BTB/POZ_dom"/>
</dbReference>
<feature type="compositionally biased region" description="Polar residues" evidence="2">
    <location>
        <begin position="222"/>
        <end position="238"/>
    </location>
</feature>
<feature type="coiled-coil region" evidence="1">
    <location>
        <begin position="38"/>
        <end position="65"/>
    </location>
</feature>
<dbReference type="Gene3D" id="3.30.710.10">
    <property type="entry name" value="Potassium Channel Kv1.1, Chain A"/>
    <property type="match status" value="1"/>
</dbReference>
<dbReference type="EMBL" id="HBGL01010332">
    <property type="protein sequence ID" value="CAD9300503.1"/>
    <property type="molecule type" value="Transcribed_RNA"/>
</dbReference>
<dbReference type="Pfam" id="PF02214">
    <property type="entry name" value="BTB_2"/>
    <property type="match status" value="1"/>
</dbReference>
<dbReference type="SUPFAM" id="SSF54695">
    <property type="entry name" value="POZ domain"/>
    <property type="match status" value="1"/>
</dbReference>
<organism evidence="4">
    <name type="scientific">Sexangularia sp. CB-2014</name>
    <dbReference type="NCBI Taxonomy" id="1486929"/>
    <lineage>
        <taxon>Eukaryota</taxon>
        <taxon>Amoebozoa</taxon>
        <taxon>Tubulinea</taxon>
        <taxon>Elardia</taxon>
        <taxon>Arcellinida</taxon>
        <taxon>Arcellinida incertae sedis</taxon>
        <taxon>Sexangularia</taxon>
    </lineage>
</organism>
<evidence type="ECO:0000313" key="4">
    <source>
        <dbReference type="EMBL" id="CAD9300471.1"/>
    </source>
</evidence>
<name>A0A6U0IW13_9EUKA</name>
<evidence type="ECO:0000313" key="5">
    <source>
        <dbReference type="EMBL" id="CAD9300503.1"/>
    </source>
</evidence>
<sequence length="506" mass="53690">MSEEIASFSSDLLKKIREDETSLGEAAEALRRSTRSAAVALEGRVARSLAELREAEAANEAQIAQLSSLLGRVDASLGTAPRDIVHLDVGGRRFSTSRSTLLATEAGSFFCAMFGSSSFARNLPDDHVYFIDRNPEQFEHVLEYMRSGVVFVERSEVALRKLALEAEFFQLDGLSALLANTLAQVCGAVSANRLADGTGPVRLATLSDASTPSASGDPVLTRSHSSAHSMRTTSRPETLSSGGSRIRRLSFGHSSHSGRGDESDVAAVVALGGGGGAVSRTALGTVRSLRDLDWTSTGTIEEEGGSAVPLSPVSTRVAQAAAAAIAARDAAASAPPRFSADLHGPNMCLSRDGRTIANAANTYEVAVAEGAAHGPCVWRVKVNGCSYMGLGLVPSTLTERGREFHNKPSCWTCYWNGAAWSNGSQDEPTEGWEHGDVVTVAYDPTSHRFVVLRNDKVIRRVDGVLPEAGSYLRLGVILRSWSSLTLLSPKASDFEALMLDPATPRA</sequence>
<reference evidence="4" key="1">
    <citation type="submission" date="2021-01" db="EMBL/GenBank/DDBJ databases">
        <authorList>
            <person name="Corre E."/>
            <person name="Pelletier E."/>
            <person name="Niang G."/>
            <person name="Scheremetjew M."/>
            <person name="Finn R."/>
            <person name="Kale V."/>
            <person name="Holt S."/>
            <person name="Cochrane G."/>
            <person name="Meng A."/>
            <person name="Brown T."/>
            <person name="Cohen L."/>
        </authorList>
    </citation>
    <scope>NUCLEOTIDE SEQUENCE</scope>
    <source>
        <strain evidence="4">ATCC 50979</strain>
    </source>
</reference>
<evidence type="ECO:0000259" key="3">
    <source>
        <dbReference type="PROSITE" id="PS50097"/>
    </source>
</evidence>
<gene>
    <name evidence="4" type="ORF">SSP0437_LOCUS8014</name>
    <name evidence="5" type="ORF">SSP0437_LOCUS8024</name>
</gene>
<evidence type="ECO:0000256" key="1">
    <source>
        <dbReference type="SAM" id="Coils"/>
    </source>
</evidence>
<dbReference type="InterPro" id="IPR043136">
    <property type="entry name" value="B30.2/SPRY_sf"/>
</dbReference>
<accession>A0A6U0IW13</accession>